<accession>A0ABX6N8F6</accession>
<dbReference type="Proteomes" id="UP000501130">
    <property type="component" value="Chromosome"/>
</dbReference>
<gene>
    <name evidence="1" type="ORF">HKT17_13630</name>
</gene>
<evidence type="ECO:0000313" key="1">
    <source>
        <dbReference type="EMBL" id="QJR30661.1"/>
    </source>
</evidence>
<keyword evidence="2" id="KW-1185">Reference proteome</keyword>
<dbReference type="EMBL" id="CP053084">
    <property type="protein sequence ID" value="QJR30661.1"/>
    <property type="molecule type" value="Genomic_DNA"/>
</dbReference>
<protein>
    <recommendedName>
        <fullName evidence="3">GspL cytoplasmic actin-ATPase-like domain-containing protein</fullName>
    </recommendedName>
</protein>
<organism evidence="1 2">
    <name type="scientific">Limnobacter profundi</name>
    <dbReference type="NCBI Taxonomy" id="2732163"/>
    <lineage>
        <taxon>Bacteria</taxon>
        <taxon>Pseudomonadati</taxon>
        <taxon>Pseudomonadota</taxon>
        <taxon>Betaproteobacteria</taxon>
        <taxon>Burkholderiales</taxon>
        <taxon>Burkholderiaceae</taxon>
        <taxon>Limnobacter</taxon>
    </lineage>
</organism>
<evidence type="ECO:0000313" key="2">
    <source>
        <dbReference type="Proteomes" id="UP000501130"/>
    </source>
</evidence>
<name>A0ABX6N8F6_9BURK</name>
<sequence>MTTTPMHADVWVIEQGHAILFRQQDQQWAEEQRLPYSEFSGSAIALSSFSLPDTLVYLNVFQNKIATSPWAEHRWAGIAEDPPRIIESPATTVHQEVLSELRSMGQSVRIISSEKSAQFNRAVHMALLNTHEFKHLKNFLNSNKPGISQFRSSFQLYLGLWVKPSRHYQAVRGAAVACVLGTFLLMSWHTNQQQSKLEKANLQHLKNSLGAAPRNAKEAPFAGWLEQIRKFGQDERANLLSLKMSWDEQGEILTTADLARARKRVPKGCSLNNSTQAQCSVGATNQ</sequence>
<reference evidence="1 2" key="1">
    <citation type="submission" date="2020-05" db="EMBL/GenBank/DDBJ databases">
        <title>Compete genome of Limnobacter sp. SAORIC-580.</title>
        <authorList>
            <person name="Song J."/>
            <person name="Cho J.-C."/>
        </authorList>
    </citation>
    <scope>NUCLEOTIDE SEQUENCE [LARGE SCALE GENOMIC DNA]</scope>
    <source>
        <strain evidence="1 2">SAORIC-580</strain>
    </source>
</reference>
<proteinExistence type="predicted"/>
<evidence type="ECO:0008006" key="3">
    <source>
        <dbReference type="Google" id="ProtNLM"/>
    </source>
</evidence>
<dbReference type="RefSeq" id="WP_171100762.1">
    <property type="nucleotide sequence ID" value="NZ_CP053084.1"/>
</dbReference>